<proteinExistence type="predicted"/>
<dbReference type="InterPro" id="IPR036916">
    <property type="entry name" value="Sda_sf"/>
</dbReference>
<dbReference type="Pfam" id="PF08970">
    <property type="entry name" value="Sda"/>
    <property type="match status" value="1"/>
</dbReference>
<comment type="caution">
    <text evidence="1">The sequence shown here is derived from an EMBL/GenBank/DDBJ whole genome shotgun (WGS) entry which is preliminary data.</text>
</comment>
<gene>
    <name evidence="1" type="primary">txxe 2397</name>
    <name evidence="1" type="ORF">TXXE_13480</name>
</gene>
<reference evidence="1 2" key="1">
    <citation type="submission" date="2021-04" db="EMBL/GenBank/DDBJ databases">
        <authorList>
            <person name="Rakotoarivonina H."/>
        </authorList>
    </citation>
    <scope>NUCLEOTIDE SEQUENCE [LARGE SCALE GENOMIC DNA]</scope>
    <source>
        <strain evidence="1 2">XE</strain>
    </source>
</reference>
<dbReference type="Proteomes" id="UP000681526">
    <property type="component" value="Unassembled WGS sequence"/>
</dbReference>
<dbReference type="SUPFAM" id="SSF100985">
    <property type="entry name" value="Sporulation inhibitor Sda"/>
    <property type="match status" value="1"/>
</dbReference>
<keyword evidence="2" id="KW-1185">Reference proteome</keyword>
<evidence type="ECO:0000313" key="1">
    <source>
        <dbReference type="EMBL" id="CAG5089827.1"/>
    </source>
</evidence>
<accession>A0ABN7S3K2</accession>
<sequence>MAATRSTHTTLPDGEYPIVHDKMILLRPLTDEHLLEVYHEAVAMGLSAEFIQLIEEAIRSRNLDPKTSL</sequence>
<dbReference type="EMBL" id="CAJRAY010000069">
    <property type="protein sequence ID" value="CAG5089827.1"/>
    <property type="molecule type" value="Genomic_DNA"/>
</dbReference>
<name>A0ABN7S3K2_THEXY</name>
<evidence type="ECO:0000313" key="2">
    <source>
        <dbReference type="Proteomes" id="UP000681526"/>
    </source>
</evidence>
<dbReference type="InterPro" id="IPR015064">
    <property type="entry name" value="Sda"/>
</dbReference>
<dbReference type="RefSeq" id="WP_015256256.1">
    <property type="nucleotide sequence ID" value="NZ_CAJRAY010000069.1"/>
</dbReference>
<dbReference type="Gene3D" id="1.10.287.1100">
    <property type="entry name" value="Sporulation inhibitor A"/>
    <property type="match status" value="1"/>
</dbReference>
<organism evidence="1 2">
    <name type="scientific">Thermobacillus xylanilyticus</name>
    <dbReference type="NCBI Taxonomy" id="76633"/>
    <lineage>
        <taxon>Bacteria</taxon>
        <taxon>Bacillati</taxon>
        <taxon>Bacillota</taxon>
        <taxon>Bacilli</taxon>
        <taxon>Bacillales</taxon>
        <taxon>Paenibacillaceae</taxon>
        <taxon>Thermobacillus</taxon>
    </lineage>
</organism>
<protein>
    <submittedName>
        <fullName evidence="1">Sporulation inhibitor A</fullName>
    </submittedName>
</protein>